<organism evidence="2 3">
    <name type="scientific">Candidatus Accumulibacter phosphatis</name>
    <dbReference type="NCBI Taxonomy" id="327160"/>
    <lineage>
        <taxon>Bacteria</taxon>
        <taxon>Pseudomonadati</taxon>
        <taxon>Pseudomonadota</taxon>
        <taxon>Betaproteobacteria</taxon>
        <taxon>Candidatus Accumulibacter</taxon>
    </lineage>
</organism>
<evidence type="ECO:0000313" key="2">
    <source>
        <dbReference type="EMBL" id="MQM30479.1"/>
    </source>
</evidence>
<evidence type="ECO:0000256" key="1">
    <source>
        <dbReference type="SAM" id="MobiDB-lite"/>
    </source>
</evidence>
<name>A0A6A7RT24_9PROT</name>
<dbReference type="AlphaFoldDB" id="A0A6A7RT24"/>
<sequence>MHGVDQEDDRNFARGFKSADHSVRAPPLRRTVGNDQARLKPLVSSHLGRKLDCQHAITKVSEASHKIVTHLGRAADDDDDDGLPLHGSSGGRG</sequence>
<protein>
    <submittedName>
        <fullName evidence="2">Uncharacterized protein</fullName>
    </submittedName>
</protein>
<dbReference type="EMBL" id="PDHS01000172">
    <property type="protein sequence ID" value="MQM30479.1"/>
    <property type="molecule type" value="Genomic_DNA"/>
</dbReference>
<dbReference type="Proteomes" id="UP000342300">
    <property type="component" value="Unassembled WGS sequence"/>
</dbReference>
<feature type="region of interest" description="Disordered" evidence="1">
    <location>
        <begin position="71"/>
        <end position="93"/>
    </location>
</feature>
<reference evidence="2 3" key="1">
    <citation type="submission" date="2017-09" db="EMBL/GenBank/DDBJ databases">
        <title>Metagenomic Analysis Reveals Denitrifying Candidatus Accumulibacter and Flanking Population as a Source of N2O.</title>
        <authorList>
            <person name="Gao H."/>
            <person name="Mao Y."/>
            <person name="Zhao X."/>
            <person name="Liu W.-T."/>
            <person name="Zhang T."/>
            <person name="Wells G."/>
        </authorList>
    </citation>
    <scope>NUCLEOTIDE SEQUENCE [LARGE SCALE GENOMIC DNA]</scope>
    <source>
        <strain evidence="2">CANDO_2_IC</strain>
    </source>
</reference>
<accession>A0A6A7RT24</accession>
<feature type="region of interest" description="Disordered" evidence="1">
    <location>
        <begin position="1"/>
        <end position="36"/>
    </location>
</feature>
<gene>
    <name evidence="2" type="ORF">CRU78_08045</name>
</gene>
<evidence type="ECO:0000313" key="3">
    <source>
        <dbReference type="Proteomes" id="UP000342300"/>
    </source>
</evidence>
<comment type="caution">
    <text evidence="2">The sequence shown here is derived from an EMBL/GenBank/DDBJ whole genome shotgun (WGS) entry which is preliminary data.</text>
</comment>
<feature type="compositionally biased region" description="Basic and acidic residues" evidence="1">
    <location>
        <begin position="9"/>
        <end position="23"/>
    </location>
</feature>
<proteinExistence type="predicted"/>